<evidence type="ECO:0000256" key="5">
    <source>
        <dbReference type="ARBA" id="ARBA00022840"/>
    </source>
</evidence>
<keyword evidence="4" id="KW-0418">Kinase</keyword>
<feature type="region of interest" description="Disordered" evidence="7">
    <location>
        <begin position="97"/>
        <end position="271"/>
    </location>
</feature>
<dbReference type="Gene3D" id="3.30.200.20">
    <property type="entry name" value="Phosphorylase Kinase, domain 1"/>
    <property type="match status" value="1"/>
</dbReference>
<reference evidence="9" key="1">
    <citation type="submission" date="2021-01" db="EMBL/GenBank/DDBJ databases">
        <authorList>
            <person name="Corre E."/>
            <person name="Pelletier E."/>
            <person name="Niang G."/>
            <person name="Scheremetjew M."/>
            <person name="Finn R."/>
            <person name="Kale V."/>
            <person name="Holt S."/>
            <person name="Cochrane G."/>
            <person name="Meng A."/>
            <person name="Brown T."/>
            <person name="Cohen L."/>
        </authorList>
    </citation>
    <scope>NUCLEOTIDE SEQUENCE</scope>
    <source>
        <strain evidence="9">CCMP1243</strain>
    </source>
</reference>
<proteinExistence type="predicted"/>
<feature type="region of interest" description="Disordered" evidence="7">
    <location>
        <begin position="1"/>
        <end position="41"/>
    </location>
</feature>
<feature type="compositionally biased region" description="Low complexity" evidence="7">
    <location>
        <begin position="177"/>
        <end position="188"/>
    </location>
</feature>
<dbReference type="GO" id="GO:0005634">
    <property type="term" value="C:nucleus"/>
    <property type="evidence" value="ECO:0007669"/>
    <property type="project" value="TreeGrafter"/>
</dbReference>
<dbReference type="CDD" id="cd14134">
    <property type="entry name" value="PKc_CLK"/>
    <property type="match status" value="1"/>
</dbReference>
<dbReference type="PROSITE" id="PS50011">
    <property type="entry name" value="PROTEIN_KINASE_DOM"/>
    <property type="match status" value="1"/>
</dbReference>
<organism evidence="9">
    <name type="scientific">Rhizochromulina marina</name>
    <dbReference type="NCBI Taxonomy" id="1034831"/>
    <lineage>
        <taxon>Eukaryota</taxon>
        <taxon>Sar</taxon>
        <taxon>Stramenopiles</taxon>
        <taxon>Ochrophyta</taxon>
        <taxon>Dictyochophyceae</taxon>
        <taxon>Rhizochromulinales</taxon>
        <taxon>Rhizochromulina</taxon>
    </lineage>
</organism>
<keyword evidence="5 6" id="KW-0067">ATP-binding</keyword>
<feature type="compositionally biased region" description="Low complexity" evidence="7">
    <location>
        <begin position="130"/>
        <end position="142"/>
    </location>
</feature>
<dbReference type="InterPro" id="IPR051175">
    <property type="entry name" value="CLK_kinases"/>
</dbReference>
<dbReference type="AlphaFoldDB" id="A0A7S2W9U9"/>
<keyword evidence="2" id="KW-0808">Transferase</keyword>
<keyword evidence="1" id="KW-0723">Serine/threonine-protein kinase</keyword>
<dbReference type="EMBL" id="HBHJ01008768">
    <property type="protein sequence ID" value="CAD9674270.1"/>
    <property type="molecule type" value="Transcribed_RNA"/>
</dbReference>
<evidence type="ECO:0000256" key="2">
    <source>
        <dbReference type="ARBA" id="ARBA00022679"/>
    </source>
</evidence>
<dbReference type="InterPro" id="IPR008271">
    <property type="entry name" value="Ser/Thr_kinase_AS"/>
</dbReference>
<dbReference type="InterPro" id="IPR000719">
    <property type="entry name" value="Prot_kinase_dom"/>
</dbReference>
<feature type="domain" description="Protein kinase" evidence="8">
    <location>
        <begin position="384"/>
        <end position="700"/>
    </location>
</feature>
<dbReference type="SMART" id="SM00220">
    <property type="entry name" value="S_TKc"/>
    <property type="match status" value="1"/>
</dbReference>
<name>A0A7S2W9U9_9STRA</name>
<dbReference type="Pfam" id="PF00069">
    <property type="entry name" value="Pkinase"/>
    <property type="match status" value="1"/>
</dbReference>
<evidence type="ECO:0000313" key="9">
    <source>
        <dbReference type="EMBL" id="CAD9674270.1"/>
    </source>
</evidence>
<evidence type="ECO:0000256" key="1">
    <source>
        <dbReference type="ARBA" id="ARBA00022527"/>
    </source>
</evidence>
<feature type="compositionally biased region" description="Gly residues" evidence="7">
    <location>
        <begin position="324"/>
        <end position="345"/>
    </location>
</feature>
<feature type="compositionally biased region" description="Acidic residues" evidence="7">
    <location>
        <begin position="354"/>
        <end position="370"/>
    </location>
</feature>
<evidence type="ECO:0000256" key="7">
    <source>
        <dbReference type="SAM" id="MobiDB-lite"/>
    </source>
</evidence>
<feature type="compositionally biased region" description="Polar residues" evidence="7">
    <location>
        <begin position="1"/>
        <end position="21"/>
    </location>
</feature>
<dbReference type="PANTHER" id="PTHR45646:SF11">
    <property type="entry name" value="SERINE_THREONINE-PROTEIN KINASE DOA"/>
    <property type="match status" value="1"/>
</dbReference>
<dbReference type="SUPFAM" id="SSF56112">
    <property type="entry name" value="Protein kinase-like (PK-like)"/>
    <property type="match status" value="1"/>
</dbReference>
<dbReference type="PROSITE" id="PS00108">
    <property type="entry name" value="PROTEIN_KINASE_ST"/>
    <property type="match status" value="1"/>
</dbReference>
<feature type="binding site" evidence="6">
    <location>
        <position position="413"/>
    </location>
    <ligand>
        <name>ATP</name>
        <dbReference type="ChEBI" id="CHEBI:30616"/>
    </ligand>
</feature>
<dbReference type="PROSITE" id="PS00107">
    <property type="entry name" value="PROTEIN_KINASE_ATP"/>
    <property type="match status" value="1"/>
</dbReference>
<dbReference type="Gene3D" id="1.10.510.10">
    <property type="entry name" value="Transferase(Phosphotransferase) domain 1"/>
    <property type="match status" value="1"/>
</dbReference>
<dbReference type="GO" id="GO:0004674">
    <property type="term" value="F:protein serine/threonine kinase activity"/>
    <property type="evidence" value="ECO:0007669"/>
    <property type="project" value="UniProtKB-KW"/>
</dbReference>
<dbReference type="PANTHER" id="PTHR45646">
    <property type="entry name" value="SERINE/THREONINE-PROTEIN KINASE DOA-RELATED"/>
    <property type="match status" value="1"/>
</dbReference>
<protein>
    <recommendedName>
        <fullName evidence="8">Protein kinase domain-containing protein</fullName>
    </recommendedName>
</protein>
<keyword evidence="3 6" id="KW-0547">Nucleotide-binding</keyword>
<dbReference type="InterPro" id="IPR011009">
    <property type="entry name" value="Kinase-like_dom_sf"/>
</dbReference>
<sequence length="711" mass="76421">MSSGDNNARRWSTRHSLSSSAIGMLSPGVRDDARRTSGPTNGIRRFLSFLRSDVQDVPDPPLSGDVSPLEPISAKSLTAEAMENHDKWLRTEAVAAGGDVTPPSAKHKGRRASQRQSEQLHMPGTQDADGLPSSPTSSSSSRKGGRGSFITGLFGSSEGGGTIGEDPTPSEGREAADAAARPASSQPALPVLKVKPAPAWPSSELASSGAAQGTAGPAGSPTRSMVLPATTSPGGGPPSPLPGPAGGSYHNGIDRRQSGGSPNRKRASVGSQLLSLVGSSMGFTAHNSAMNMSALAQQERGKVNLEEALTEQPVSEEQILALPKGGGGADEAAGGGGSGGGGEGAGDQARGSEEDPDESASDSDESEAEGEYTGGKGDFLTSRYRIEEEVGRGTFGRVLSCADKKTSRRVAIKVVHDAGRYYELSLIEAEILRDVNALGGRGQSHCVMLLNFFKFQGHACMVFETLGLSLYEFLKENDYIPFPLYCVQDFARQMLEAIAFLHSMKLIHTDLKPENVLLVDARYRVQQVGRKEVRIPERTQIKLIDFGCATYDDDEHKSELIATRQYRAPEVIMGLPWSFPSDIWSIGCIVAELYCGDQLFETHSNMEHVALIERGVGKWPANILEQSSQTPKYFDPRNGMCLWRTALNAESRRHVRSMKTLEDFVGEDKDTGLLSLFRGMLHVDPDHRISADRALAKSFIRNTKRPQSNQK</sequence>
<evidence type="ECO:0000256" key="4">
    <source>
        <dbReference type="ARBA" id="ARBA00022777"/>
    </source>
</evidence>
<evidence type="ECO:0000259" key="8">
    <source>
        <dbReference type="PROSITE" id="PS50011"/>
    </source>
</evidence>
<gene>
    <name evidence="9" type="ORF">RMAR1173_LOCUS5685</name>
</gene>
<evidence type="ECO:0000256" key="6">
    <source>
        <dbReference type="PROSITE-ProRule" id="PRU10141"/>
    </source>
</evidence>
<evidence type="ECO:0000256" key="3">
    <source>
        <dbReference type="ARBA" id="ARBA00022741"/>
    </source>
</evidence>
<dbReference type="GO" id="GO:0005524">
    <property type="term" value="F:ATP binding"/>
    <property type="evidence" value="ECO:0007669"/>
    <property type="project" value="UniProtKB-UniRule"/>
</dbReference>
<feature type="region of interest" description="Disordered" evidence="7">
    <location>
        <begin position="322"/>
        <end position="377"/>
    </location>
</feature>
<accession>A0A7S2W9U9</accession>
<dbReference type="InterPro" id="IPR017441">
    <property type="entry name" value="Protein_kinase_ATP_BS"/>
</dbReference>